<dbReference type="Proteomes" id="UP001164459">
    <property type="component" value="Chromosome"/>
</dbReference>
<feature type="compositionally biased region" description="Basic and acidic residues" evidence="1">
    <location>
        <begin position="249"/>
        <end position="268"/>
    </location>
</feature>
<gene>
    <name evidence="2" type="ORF">O0S08_09280</name>
</gene>
<evidence type="ECO:0000256" key="1">
    <source>
        <dbReference type="SAM" id="MobiDB-lite"/>
    </source>
</evidence>
<dbReference type="RefSeq" id="WP_269038679.1">
    <property type="nucleotide sequence ID" value="NZ_CP114040.1"/>
</dbReference>
<evidence type="ECO:0008006" key="4">
    <source>
        <dbReference type="Google" id="ProtNLM"/>
    </source>
</evidence>
<keyword evidence="3" id="KW-1185">Reference proteome</keyword>
<dbReference type="EMBL" id="CP114040">
    <property type="protein sequence ID" value="WAS96339.1"/>
    <property type="molecule type" value="Genomic_DNA"/>
</dbReference>
<name>A0ABY7HBE0_9BACT</name>
<proteinExistence type="predicted"/>
<organism evidence="2 3">
    <name type="scientific">Nannocystis punicea</name>
    <dbReference type="NCBI Taxonomy" id="2995304"/>
    <lineage>
        <taxon>Bacteria</taxon>
        <taxon>Pseudomonadati</taxon>
        <taxon>Myxococcota</taxon>
        <taxon>Polyangia</taxon>
        <taxon>Nannocystales</taxon>
        <taxon>Nannocystaceae</taxon>
        <taxon>Nannocystis</taxon>
    </lineage>
</organism>
<protein>
    <recommendedName>
        <fullName evidence="4">DUF4179 domain-containing protein</fullName>
    </recommendedName>
</protein>
<evidence type="ECO:0000313" key="2">
    <source>
        <dbReference type="EMBL" id="WAS96339.1"/>
    </source>
</evidence>
<accession>A0ABY7HBE0</accession>
<feature type="region of interest" description="Disordered" evidence="1">
    <location>
        <begin position="243"/>
        <end position="268"/>
    </location>
</feature>
<sequence length="268" mass="29541">MPWPDRLPAALRRLYRAGAPEEHVLSDMSVPPPSLEQDLMARFARRHPAPARPRLAGFVRGYRWALSTGLAAVAVAAACRMPYDYDRGFGATVWCEAIGEDVPTSDRLRALADRLEQRAAAEQVTMRVHADHGSAATVRIDLWGGDAARIDDELLAEVEDMPELKVESCRIEPLVETVHGTLGGRLGFEWFDLELLDQDDAEAARAQILERLEARGLRGDAEVEISDDGAGRREIKIRIEAEGELPDDGAARSELELRIGSESERTGP</sequence>
<reference evidence="2" key="1">
    <citation type="submission" date="2022-11" db="EMBL/GenBank/DDBJ databases">
        <title>Minimal conservation of predation-associated metabolite biosynthetic gene clusters underscores biosynthetic potential of Myxococcota including descriptions for ten novel species: Archangium lansinium sp. nov., Myxococcus landrumus sp. nov., Nannocystis bai.</title>
        <authorList>
            <person name="Ahearne A."/>
            <person name="Stevens C."/>
            <person name="Dowd S."/>
        </authorList>
    </citation>
    <scope>NUCLEOTIDE SEQUENCE</scope>
    <source>
        <strain evidence="2">Fl3</strain>
    </source>
</reference>
<evidence type="ECO:0000313" key="3">
    <source>
        <dbReference type="Proteomes" id="UP001164459"/>
    </source>
</evidence>